<sequence>MHTPDTGLNTLTQKPGNVQGEATNTKSQDGADARGTASRFNPTAAEFVPGGAGGGSRPPPVDQRPAGAAAVEEAGRAPSGRGRGRRGGGEGRHGPAPGEGRGQGGLSRAFRGGRGGRQADRGGHQGRSQGPLGLEANPGGRGQHDTEQRPPDSTQLGRSPSRGHVNANFLLNFQYERGSRGRGGGGPPGRGLRRNGPRPQPYDKNKFLQANFRFLVSDAGDLRKYEADADLMLDWDDVVEVEMVASTPIKCPISLDCPPLCAQITPCGHVFSFPSIMQHLMTHGGDELRKASPCPLCFNPIVARELRLVRVHQVQPPKVGQKVTFQLLTRPKGSIIPVEHVKAGSAGDQSSPASVAASVAAAVECSKYAKFTTVADAGMLWREAAEKLAEYAAQVTTEGGLDAAQEAPFIYSAIDALAARAASWSERRQRLRLDNASEEAAAEMPSSQAVGAAAAAAVRQVSTAAVTAASDSIGQAAAKAKMEADFPTLGASSKGVAIQPSPKRASQGGGAELSSSVQSDGGLSSGILGSSPGDAAAGNASIGSDFYFYQAADGQWLFLTALNMRALMAHFGSPLTCPATFTATLLEVEDWVQNEVVRKRLKFLSHLPLTGTFKMAEVDMHDLVLAESLAPFADEIKARAQRRTKRAEQEAEHAKREAEQEAANQAASFGPSVAELKAMPLPSASLAALAGGLSEEDALDAAIAKSLGLQGRDPDGEAAGADAALMGTSSSPPPPQKGISFAHMTRMGYAATGPTLSLGSGAAAAAAAGSSPSGSGPGPLHGRAWGPALGGEASTSPAPTAAGSSRVSWGSGGATMASHLAAAAASPAQGGESESSPAVITRKGKKGGKQMVLMSMNQRRY</sequence>
<feature type="compositionally biased region" description="Low complexity" evidence="3">
    <location>
        <begin position="64"/>
        <end position="80"/>
    </location>
</feature>
<feature type="compositionally biased region" description="Low complexity" evidence="3">
    <location>
        <begin position="766"/>
        <end position="780"/>
    </location>
</feature>
<name>A0AAW1PGD7_9CHLO</name>
<gene>
    <name evidence="4" type="ORF">WJX72_011479</name>
</gene>
<dbReference type="PANTHER" id="PTHR12983:SF9">
    <property type="entry name" value="E3 UBIQUITIN-PROTEIN LIGASE RNF10"/>
    <property type="match status" value="1"/>
</dbReference>
<feature type="compositionally biased region" description="Low complexity" evidence="3">
    <location>
        <begin position="793"/>
        <end position="805"/>
    </location>
</feature>
<feature type="region of interest" description="Disordered" evidence="3">
    <location>
        <begin position="492"/>
        <end position="518"/>
    </location>
</feature>
<keyword evidence="2" id="KW-0963">Cytoplasm</keyword>
<feature type="compositionally biased region" description="Low complexity" evidence="3">
    <location>
        <begin position="814"/>
        <end position="836"/>
    </location>
</feature>
<protein>
    <submittedName>
        <fullName evidence="4">Uncharacterized protein</fullName>
    </submittedName>
</protein>
<evidence type="ECO:0000313" key="4">
    <source>
        <dbReference type="EMBL" id="KAK9807857.1"/>
    </source>
</evidence>
<evidence type="ECO:0000256" key="1">
    <source>
        <dbReference type="ARBA" id="ARBA00004496"/>
    </source>
</evidence>
<dbReference type="PANTHER" id="PTHR12983">
    <property type="entry name" value="RING FINGER 10 FAMILY MEMBER"/>
    <property type="match status" value="1"/>
</dbReference>
<evidence type="ECO:0000256" key="2">
    <source>
        <dbReference type="ARBA" id="ARBA00022490"/>
    </source>
</evidence>
<feature type="compositionally biased region" description="Polar residues" evidence="3">
    <location>
        <begin position="1"/>
        <end position="28"/>
    </location>
</feature>
<dbReference type="AlphaFoldDB" id="A0AAW1PGD7"/>
<feature type="compositionally biased region" description="Basic and acidic residues" evidence="3">
    <location>
        <begin position="646"/>
        <end position="659"/>
    </location>
</feature>
<organism evidence="4 5">
    <name type="scientific">[Myrmecia] bisecta</name>
    <dbReference type="NCBI Taxonomy" id="41462"/>
    <lineage>
        <taxon>Eukaryota</taxon>
        <taxon>Viridiplantae</taxon>
        <taxon>Chlorophyta</taxon>
        <taxon>core chlorophytes</taxon>
        <taxon>Trebouxiophyceae</taxon>
        <taxon>Trebouxiales</taxon>
        <taxon>Trebouxiaceae</taxon>
        <taxon>Myrmecia</taxon>
    </lineage>
</organism>
<proteinExistence type="predicted"/>
<comment type="subcellular location">
    <subcellularLocation>
        <location evidence="1">Cytoplasm</location>
    </subcellularLocation>
</comment>
<evidence type="ECO:0000313" key="5">
    <source>
        <dbReference type="Proteomes" id="UP001489004"/>
    </source>
</evidence>
<keyword evidence="5" id="KW-1185">Reference proteome</keyword>
<feature type="region of interest" description="Disordered" evidence="3">
    <location>
        <begin position="709"/>
        <end position="740"/>
    </location>
</feature>
<feature type="region of interest" description="Disordered" evidence="3">
    <location>
        <begin position="640"/>
        <end position="667"/>
    </location>
</feature>
<dbReference type="InterPro" id="IPR013083">
    <property type="entry name" value="Znf_RING/FYVE/PHD"/>
</dbReference>
<feature type="region of interest" description="Disordered" evidence="3">
    <location>
        <begin position="1"/>
        <end position="204"/>
    </location>
</feature>
<feature type="region of interest" description="Disordered" evidence="3">
    <location>
        <begin position="766"/>
        <end position="861"/>
    </location>
</feature>
<reference evidence="4 5" key="1">
    <citation type="journal article" date="2024" name="Nat. Commun.">
        <title>Phylogenomics reveals the evolutionary origins of lichenization in chlorophyte algae.</title>
        <authorList>
            <person name="Puginier C."/>
            <person name="Libourel C."/>
            <person name="Otte J."/>
            <person name="Skaloud P."/>
            <person name="Haon M."/>
            <person name="Grisel S."/>
            <person name="Petersen M."/>
            <person name="Berrin J.G."/>
            <person name="Delaux P.M."/>
            <person name="Dal Grande F."/>
            <person name="Keller J."/>
        </authorList>
    </citation>
    <scope>NUCLEOTIDE SEQUENCE [LARGE SCALE GENOMIC DNA]</scope>
    <source>
        <strain evidence="4 5">SAG 2043</strain>
    </source>
</reference>
<dbReference type="GO" id="GO:0005737">
    <property type="term" value="C:cytoplasm"/>
    <property type="evidence" value="ECO:0007669"/>
    <property type="project" value="UniProtKB-SubCell"/>
</dbReference>
<accession>A0AAW1PGD7</accession>
<dbReference type="InterPro" id="IPR039739">
    <property type="entry name" value="MAG2/RNF10"/>
</dbReference>
<dbReference type="Proteomes" id="UP001489004">
    <property type="component" value="Unassembled WGS sequence"/>
</dbReference>
<comment type="caution">
    <text evidence="4">The sequence shown here is derived from an EMBL/GenBank/DDBJ whole genome shotgun (WGS) entry which is preliminary data.</text>
</comment>
<dbReference type="SUPFAM" id="SSF57850">
    <property type="entry name" value="RING/U-box"/>
    <property type="match status" value="1"/>
</dbReference>
<dbReference type="Gene3D" id="3.30.40.10">
    <property type="entry name" value="Zinc/RING finger domain, C3HC4 (zinc finger)"/>
    <property type="match status" value="1"/>
</dbReference>
<dbReference type="GO" id="GO:0045944">
    <property type="term" value="P:positive regulation of transcription by RNA polymerase II"/>
    <property type="evidence" value="ECO:0007669"/>
    <property type="project" value="TreeGrafter"/>
</dbReference>
<dbReference type="GO" id="GO:0000976">
    <property type="term" value="F:transcription cis-regulatory region binding"/>
    <property type="evidence" value="ECO:0007669"/>
    <property type="project" value="TreeGrafter"/>
</dbReference>
<dbReference type="EMBL" id="JALJOR010000012">
    <property type="protein sequence ID" value="KAK9807857.1"/>
    <property type="molecule type" value="Genomic_DNA"/>
</dbReference>
<evidence type="ECO:0000256" key="3">
    <source>
        <dbReference type="SAM" id="MobiDB-lite"/>
    </source>
</evidence>